<organism evidence="3 4">
    <name type="scientific">Neisseria mucosa</name>
    <dbReference type="NCBI Taxonomy" id="488"/>
    <lineage>
        <taxon>Bacteria</taxon>
        <taxon>Pseudomonadati</taxon>
        <taxon>Pseudomonadota</taxon>
        <taxon>Betaproteobacteria</taxon>
        <taxon>Neisseriales</taxon>
        <taxon>Neisseriaceae</taxon>
        <taxon>Neisseria</taxon>
    </lineage>
</organism>
<evidence type="ECO:0000313" key="4">
    <source>
        <dbReference type="Proteomes" id="UP001240589"/>
    </source>
</evidence>
<feature type="domain" description="Fe/B12 periplasmic-binding" evidence="2">
    <location>
        <begin position="45"/>
        <end position="307"/>
    </location>
</feature>
<accession>A0AAW6ZJF4</accession>
<dbReference type="EMBL" id="JASPBL010000035">
    <property type="protein sequence ID" value="MDK8362108.1"/>
    <property type="molecule type" value="Genomic_DNA"/>
</dbReference>
<dbReference type="Gene3D" id="3.40.50.1980">
    <property type="entry name" value="Nitrogenase molybdenum iron protein domain"/>
    <property type="match status" value="2"/>
</dbReference>
<protein>
    <submittedName>
        <fullName evidence="3">ABC transporter substrate-binding protein</fullName>
    </submittedName>
</protein>
<dbReference type="RefSeq" id="WP_285045766.1">
    <property type="nucleotide sequence ID" value="NZ_JASOLC010000005.1"/>
</dbReference>
<dbReference type="AlphaFoldDB" id="A0AAW6ZJF4"/>
<dbReference type="PANTHER" id="PTHR30535:SF34">
    <property type="entry name" value="MOLYBDATE-BINDING PROTEIN MOLA"/>
    <property type="match status" value="1"/>
</dbReference>
<dbReference type="PROSITE" id="PS50983">
    <property type="entry name" value="FE_B12_PBP"/>
    <property type="match status" value="1"/>
</dbReference>
<evidence type="ECO:0000256" key="1">
    <source>
        <dbReference type="SAM" id="SignalP"/>
    </source>
</evidence>
<dbReference type="CDD" id="cd01142">
    <property type="entry name" value="TroA_e"/>
    <property type="match status" value="1"/>
</dbReference>
<feature type="chain" id="PRO_5043857481" evidence="1">
    <location>
        <begin position="27"/>
        <end position="346"/>
    </location>
</feature>
<gene>
    <name evidence="3" type="ORF">QP792_07785</name>
</gene>
<keyword evidence="1" id="KW-0732">Signal</keyword>
<sequence>MYRNLKKILAGALLSAFILTPAPLYARPVQDINGKKVELAEQVNRIADLWHANNQVVLLLGGGNKLVATTDVIRNNPWFAEVLPKIKTVPALTNGQSIQMEALLATRPDAVLMSNPTMQQQVEKAGMKAVLVNFQDFNGLKKTVRITASVIGGNAPKIAETYISELDRNINFVNSRLKNIPENRRPTVLHITGSTNLTEIDGGKSMIGEWIRLAGGRSVLAGTGNKAVVSLEEIIKADPEIIIVGSGRSSGKKGIDAIKKNPAWQSIRAVKNGRLYANPSGTFPWDRYSTEEALQILWAAKLFHPEQFKDLDMVSKTQAFYKKYYNYNLSRTNAERMLAGLPPVGK</sequence>
<reference evidence="3" key="1">
    <citation type="submission" date="2023-05" db="EMBL/GenBank/DDBJ databases">
        <title>Genomic Catalog of Human Bladder Bacteria.</title>
        <authorList>
            <person name="Du J."/>
        </authorList>
    </citation>
    <scope>NUCLEOTIDE SEQUENCE</scope>
    <source>
        <strain evidence="3">UMB7974B</strain>
    </source>
</reference>
<proteinExistence type="predicted"/>
<dbReference type="InterPro" id="IPR002491">
    <property type="entry name" value="ABC_transptr_periplasmic_BD"/>
</dbReference>
<name>A0AAW6ZJF4_NEIMU</name>
<dbReference type="InterPro" id="IPR050902">
    <property type="entry name" value="ABC_Transporter_SBP"/>
</dbReference>
<dbReference type="Proteomes" id="UP001240589">
    <property type="component" value="Unassembled WGS sequence"/>
</dbReference>
<dbReference type="SUPFAM" id="SSF53807">
    <property type="entry name" value="Helical backbone' metal receptor"/>
    <property type="match status" value="1"/>
</dbReference>
<comment type="caution">
    <text evidence="3">The sequence shown here is derived from an EMBL/GenBank/DDBJ whole genome shotgun (WGS) entry which is preliminary data.</text>
</comment>
<dbReference type="Pfam" id="PF01497">
    <property type="entry name" value="Peripla_BP_2"/>
    <property type="match status" value="1"/>
</dbReference>
<dbReference type="PANTHER" id="PTHR30535">
    <property type="entry name" value="VITAMIN B12-BINDING PROTEIN"/>
    <property type="match status" value="1"/>
</dbReference>
<feature type="signal peptide" evidence="1">
    <location>
        <begin position="1"/>
        <end position="26"/>
    </location>
</feature>
<evidence type="ECO:0000313" key="3">
    <source>
        <dbReference type="EMBL" id="MDK8362108.1"/>
    </source>
</evidence>
<evidence type="ECO:0000259" key="2">
    <source>
        <dbReference type="PROSITE" id="PS50983"/>
    </source>
</evidence>